<keyword evidence="2" id="KW-1185">Reference proteome</keyword>
<name>A0A5E4QF75_9NEOP</name>
<evidence type="ECO:0000313" key="1">
    <source>
        <dbReference type="EMBL" id="VVC96915.1"/>
    </source>
</evidence>
<evidence type="ECO:0000313" key="2">
    <source>
        <dbReference type="Proteomes" id="UP000324832"/>
    </source>
</evidence>
<gene>
    <name evidence="1" type="ORF">LSINAPIS_LOCUS8313</name>
</gene>
<proteinExistence type="predicted"/>
<organism evidence="1 2">
    <name type="scientific">Leptidea sinapis</name>
    <dbReference type="NCBI Taxonomy" id="189913"/>
    <lineage>
        <taxon>Eukaryota</taxon>
        <taxon>Metazoa</taxon>
        <taxon>Ecdysozoa</taxon>
        <taxon>Arthropoda</taxon>
        <taxon>Hexapoda</taxon>
        <taxon>Insecta</taxon>
        <taxon>Pterygota</taxon>
        <taxon>Neoptera</taxon>
        <taxon>Endopterygota</taxon>
        <taxon>Lepidoptera</taxon>
        <taxon>Glossata</taxon>
        <taxon>Ditrysia</taxon>
        <taxon>Papilionoidea</taxon>
        <taxon>Pieridae</taxon>
        <taxon>Dismorphiinae</taxon>
        <taxon>Leptidea</taxon>
    </lineage>
</organism>
<feature type="non-terminal residue" evidence="1">
    <location>
        <position position="184"/>
    </location>
</feature>
<accession>A0A5E4QF75</accession>
<sequence>MEVLAYHGLFLGHNFPTHDRTCLDHLNLKSHLPIKILVVESTVTDNFAIVAAISLKKKISHYRTSIIKIAFEKLEFQKAGNNSKQVWKTIQSITNSGKTKSPAENLLCLKENRQLSVHEVNSYYANIGRQLVDKIHNSAFAARSHTSILCPNSFVLFSTDESEVERVVTSLKNNSAMGWDGIST</sequence>
<dbReference type="EMBL" id="FZQP02002945">
    <property type="protein sequence ID" value="VVC96915.1"/>
    <property type="molecule type" value="Genomic_DNA"/>
</dbReference>
<reference evidence="1 2" key="1">
    <citation type="submission" date="2017-07" db="EMBL/GenBank/DDBJ databases">
        <authorList>
            <person name="Talla V."/>
            <person name="Backstrom N."/>
        </authorList>
    </citation>
    <scope>NUCLEOTIDE SEQUENCE [LARGE SCALE GENOMIC DNA]</scope>
</reference>
<protein>
    <submittedName>
        <fullName evidence="1">Uncharacterized protein</fullName>
    </submittedName>
</protein>
<dbReference type="Proteomes" id="UP000324832">
    <property type="component" value="Unassembled WGS sequence"/>
</dbReference>
<dbReference type="AlphaFoldDB" id="A0A5E4QF75"/>